<dbReference type="PRINTS" id="PR00633">
    <property type="entry name" value="RCCNDNSATION"/>
</dbReference>
<organism evidence="2 3">
    <name type="scientific">Paenibacillus elgii</name>
    <dbReference type="NCBI Taxonomy" id="189691"/>
    <lineage>
        <taxon>Bacteria</taxon>
        <taxon>Bacillati</taxon>
        <taxon>Bacillota</taxon>
        <taxon>Bacilli</taxon>
        <taxon>Bacillales</taxon>
        <taxon>Paenibacillaceae</taxon>
        <taxon>Paenibacillus</taxon>
    </lineage>
</organism>
<sequence length="268" mass="28220">MVGGLKNVRQLVSGREHTLVILTDGTVKAWGGNQSAQLGLGETENVMTPKTISQLTGVKQIAAGNDYTFALMEDGTVRAWGDNYYGQLGMGDYTNRIITIPTVVPGLSGVKQVALSYNSSRSAFALMEDGTVKAWGDNEYGELGLGDISVAPSPTTIPGLRGVRQLAVGPAHTLALMEDGTVKAWGFNYQGQLGLGNENNIFTPTTIPGLSGVKQLIAGPNNSFALMEDGTIKAWGKNEYGELGLGDTTDRMTPTLIGINGVRQLAAG</sequence>
<protein>
    <submittedName>
        <fullName evidence="2">RCC1 repeat-containing protein</fullName>
    </submittedName>
</protein>
<dbReference type="EMBL" id="PYHP01000049">
    <property type="protein sequence ID" value="PUA37673.1"/>
    <property type="molecule type" value="Genomic_DNA"/>
</dbReference>
<gene>
    <name evidence="2" type="ORF">C8Z91_18920</name>
</gene>
<reference evidence="2 3" key="1">
    <citation type="submission" date="2018-03" db="EMBL/GenBank/DDBJ databases">
        <title>Genome sequence of Paenibacillus elgii strain AC13 an antimicrobial compound producing bacteria.</title>
        <authorList>
            <person name="Kurokawa A.S."/>
            <person name="Araujo J.F."/>
            <person name="Costa R.A."/>
            <person name="Ortega D.B."/>
            <person name="Pires A.S."/>
            <person name="Pappas G.J.Jr."/>
            <person name="Franco O.L."/>
            <person name="Barreto C."/>
            <person name="Magalhaes B.S."/>
            <person name="Kruger R.H."/>
        </authorList>
    </citation>
    <scope>NUCLEOTIDE SEQUENCE [LARGE SCALE GENOMIC DNA]</scope>
    <source>
        <strain evidence="2 3">AC13</strain>
    </source>
</reference>
<feature type="non-terminal residue" evidence="2">
    <location>
        <position position="268"/>
    </location>
</feature>
<dbReference type="PANTHER" id="PTHR22872">
    <property type="entry name" value="BTK-BINDING PROTEIN-RELATED"/>
    <property type="match status" value="1"/>
</dbReference>
<dbReference type="InterPro" id="IPR051625">
    <property type="entry name" value="Signaling_Regulatory_Domain"/>
</dbReference>
<dbReference type="InterPro" id="IPR000408">
    <property type="entry name" value="Reg_chr_condens"/>
</dbReference>
<dbReference type="Pfam" id="PF13540">
    <property type="entry name" value="RCC1_2"/>
    <property type="match status" value="2"/>
</dbReference>
<proteinExistence type="predicted"/>
<evidence type="ECO:0000313" key="3">
    <source>
        <dbReference type="Proteomes" id="UP000244184"/>
    </source>
</evidence>
<evidence type="ECO:0000256" key="1">
    <source>
        <dbReference type="ARBA" id="ARBA00022737"/>
    </source>
</evidence>
<keyword evidence="1" id="KW-0677">Repeat</keyword>
<accession>A0A2T6G0J5</accession>
<comment type="caution">
    <text evidence="2">The sequence shown here is derived from an EMBL/GenBank/DDBJ whole genome shotgun (WGS) entry which is preliminary data.</text>
</comment>
<name>A0A2T6G0J5_9BACL</name>
<dbReference type="PROSITE" id="PS50012">
    <property type="entry name" value="RCC1_3"/>
    <property type="match status" value="5"/>
</dbReference>
<dbReference type="InterPro" id="IPR009091">
    <property type="entry name" value="RCC1/BLIP-II"/>
</dbReference>
<dbReference type="AlphaFoldDB" id="A0A2T6G0J5"/>
<dbReference type="Proteomes" id="UP000244184">
    <property type="component" value="Unassembled WGS sequence"/>
</dbReference>
<dbReference type="SUPFAM" id="SSF50985">
    <property type="entry name" value="RCC1/BLIP-II"/>
    <property type="match status" value="1"/>
</dbReference>
<dbReference type="Gene3D" id="2.130.10.30">
    <property type="entry name" value="Regulator of chromosome condensation 1/beta-lactamase-inhibitor protein II"/>
    <property type="match status" value="2"/>
</dbReference>
<dbReference type="Pfam" id="PF00415">
    <property type="entry name" value="RCC1"/>
    <property type="match status" value="3"/>
</dbReference>
<evidence type="ECO:0000313" key="2">
    <source>
        <dbReference type="EMBL" id="PUA37673.1"/>
    </source>
</evidence>